<evidence type="ECO:0000256" key="10">
    <source>
        <dbReference type="ARBA" id="ARBA00023125"/>
    </source>
</evidence>
<reference evidence="21" key="1">
    <citation type="submission" date="2020-10" db="EMBL/GenBank/DDBJ databases">
        <title>Paenihalocynthiibacter styelae gen. nov., sp. nov., isolated from stalked sea squirt Styela clava.</title>
        <authorList>
            <person name="Kim Y.-O."/>
            <person name="Yoon J.-H."/>
        </authorList>
    </citation>
    <scope>NUCLEOTIDE SEQUENCE</scope>
    <source>
        <strain evidence="21">MYP1-1</strain>
    </source>
</reference>
<evidence type="ECO:0000256" key="11">
    <source>
        <dbReference type="ARBA" id="ARBA00023159"/>
    </source>
</evidence>
<keyword evidence="5 17" id="KW-0597">Phosphoprotein</keyword>
<keyword evidence="4" id="KW-0678">Repressor</keyword>
<keyword evidence="7" id="KW-0067">ATP-binding</keyword>
<feature type="region of interest" description="Disordered" evidence="18">
    <location>
        <begin position="122"/>
        <end position="153"/>
    </location>
</feature>
<dbReference type="PRINTS" id="PR01590">
    <property type="entry name" value="HTHFIS"/>
</dbReference>
<dbReference type="InterPro" id="IPR025944">
    <property type="entry name" value="Sigma_54_int_dom_CS"/>
</dbReference>
<evidence type="ECO:0000256" key="16">
    <source>
        <dbReference type="ARBA" id="ARBA00043886"/>
    </source>
</evidence>
<dbReference type="SUPFAM" id="SSF52172">
    <property type="entry name" value="CheY-like"/>
    <property type="match status" value="1"/>
</dbReference>
<dbReference type="SMART" id="SM00382">
    <property type="entry name" value="AAA"/>
    <property type="match status" value="1"/>
</dbReference>
<dbReference type="Pfam" id="PF25601">
    <property type="entry name" value="AAA_lid_14"/>
    <property type="match status" value="1"/>
</dbReference>
<dbReference type="Pfam" id="PF00072">
    <property type="entry name" value="Response_reg"/>
    <property type="match status" value="1"/>
</dbReference>
<comment type="function">
    <text evidence="16">Member of the two-component regulatory system NtrB/NtrC, which controls expression of the nitrogen-regulated (ntr) genes in response to nitrogen limitation. Phosphorylated NtrC binds directly to DNA and stimulates the formation of open promoter-sigma54-RNA polymerase complexes.</text>
</comment>
<dbReference type="RefSeq" id="WP_228847168.1">
    <property type="nucleotide sequence ID" value="NZ_JADCKQ010000001.1"/>
</dbReference>
<dbReference type="SUPFAM" id="SSF46689">
    <property type="entry name" value="Homeodomain-like"/>
    <property type="match status" value="1"/>
</dbReference>
<dbReference type="InterPro" id="IPR027417">
    <property type="entry name" value="P-loop_NTPase"/>
</dbReference>
<name>A0A8J7LTV0_9RHOB</name>
<dbReference type="Proteomes" id="UP000640583">
    <property type="component" value="Unassembled WGS sequence"/>
</dbReference>
<keyword evidence="12" id="KW-0804">Transcription</keyword>
<keyword evidence="6" id="KW-0547">Nucleotide-binding</keyword>
<dbReference type="Gene3D" id="3.40.50.300">
    <property type="entry name" value="P-loop containing nucleotide triphosphate hydrolases"/>
    <property type="match status" value="1"/>
</dbReference>
<dbReference type="GO" id="GO:0000160">
    <property type="term" value="P:phosphorelay signal transduction system"/>
    <property type="evidence" value="ECO:0007669"/>
    <property type="project" value="UniProtKB-KW"/>
</dbReference>
<evidence type="ECO:0000259" key="19">
    <source>
        <dbReference type="PROSITE" id="PS50045"/>
    </source>
</evidence>
<dbReference type="Gene3D" id="1.10.10.60">
    <property type="entry name" value="Homeodomain-like"/>
    <property type="match status" value="1"/>
</dbReference>
<evidence type="ECO:0000256" key="2">
    <source>
        <dbReference type="ARBA" id="ARBA00019059"/>
    </source>
</evidence>
<sequence>MDGTVLIADDDRTIRTVLTQAMTRAGMQVHATSSLTTLMRWVSEGRGDLVITDVAMPDGNGLEMIPRIAELRPELPVIVISAQNTIMTAIRASEAEAWDYLPKPFDLPHLMHRSALALEESRKRRRTALGSEATTENASAPQAPAAQRDASEAVTLAGRSPEMQALYQSIARVMNTDIPVLITGESGTGKSRVARAVHGLSQRNAAGFQILDPALPGDRQQEDHLLSELRGGTLVIDEPGEYSPEEQLKLNRFLDRFTRTESSEPRLITTSQQDLNLLLANGHMRADLYYRLKGAELHVPTLVQRMSDIRILAEEFLRSDDLDDQGPGVGRSNGVARAFSPDAEQLLCQHSWPGNVRELKNTIRQLVAVSTRPVISADDVRSLLSGASAGSVAVPGSYTSQMIGNVSPGSGGAHGLMSGASDGQTDDGNLSDSVQKHLRRYFDLHQDSLPAPGLYQRILKEMEIPLFEIALEATRGNQARCAELLGINRNTLRKKLTTLDIHVTRGRKLM</sequence>
<dbReference type="InterPro" id="IPR002078">
    <property type="entry name" value="Sigma_54_int"/>
</dbReference>
<evidence type="ECO:0000256" key="15">
    <source>
        <dbReference type="ARBA" id="ARBA00031910"/>
    </source>
</evidence>
<evidence type="ECO:0000256" key="12">
    <source>
        <dbReference type="ARBA" id="ARBA00023163"/>
    </source>
</evidence>
<dbReference type="SMART" id="SM00448">
    <property type="entry name" value="REC"/>
    <property type="match status" value="1"/>
</dbReference>
<dbReference type="GO" id="GO:0043565">
    <property type="term" value="F:sequence-specific DNA binding"/>
    <property type="evidence" value="ECO:0007669"/>
    <property type="project" value="InterPro"/>
</dbReference>
<evidence type="ECO:0000256" key="17">
    <source>
        <dbReference type="PROSITE-ProRule" id="PRU00169"/>
    </source>
</evidence>
<evidence type="ECO:0000256" key="8">
    <source>
        <dbReference type="ARBA" id="ARBA00023012"/>
    </source>
</evidence>
<comment type="caution">
    <text evidence="21">The sequence shown here is derived from an EMBL/GenBank/DDBJ whole genome shotgun (WGS) entry which is preliminary data.</text>
</comment>
<feature type="region of interest" description="Disordered" evidence="18">
    <location>
        <begin position="405"/>
        <end position="431"/>
    </location>
</feature>
<evidence type="ECO:0000256" key="7">
    <source>
        <dbReference type="ARBA" id="ARBA00022840"/>
    </source>
</evidence>
<dbReference type="AlphaFoldDB" id="A0A8J7LTV0"/>
<keyword evidence="10" id="KW-0238">DNA-binding</keyword>
<feature type="modified residue" description="4-aspartylphosphate" evidence="17">
    <location>
        <position position="53"/>
    </location>
</feature>
<dbReference type="PROSITE" id="PS50045">
    <property type="entry name" value="SIGMA54_INTERACT_4"/>
    <property type="match status" value="1"/>
</dbReference>
<dbReference type="PANTHER" id="PTHR32071:SF95">
    <property type="entry name" value="DNA-BINDING TRANSCRIPTIONAL REGULATOR NTRC"/>
    <property type="match status" value="1"/>
</dbReference>
<keyword evidence="11" id="KW-0010">Activator</keyword>
<keyword evidence="13" id="KW-0535">Nitrogen fixation</keyword>
<dbReference type="InterPro" id="IPR011006">
    <property type="entry name" value="CheY-like_superfamily"/>
</dbReference>
<evidence type="ECO:0000313" key="21">
    <source>
        <dbReference type="EMBL" id="MBI1492217.1"/>
    </source>
</evidence>
<keyword evidence="8" id="KW-0902">Two-component regulatory system</keyword>
<evidence type="ECO:0000256" key="13">
    <source>
        <dbReference type="ARBA" id="ARBA00023231"/>
    </source>
</evidence>
<evidence type="ECO:0000256" key="4">
    <source>
        <dbReference type="ARBA" id="ARBA00022491"/>
    </source>
</evidence>
<dbReference type="EMBL" id="JADCKQ010000001">
    <property type="protein sequence ID" value="MBI1492217.1"/>
    <property type="molecule type" value="Genomic_DNA"/>
</dbReference>
<keyword evidence="22" id="KW-1185">Reference proteome</keyword>
<protein>
    <recommendedName>
        <fullName evidence="2">DNA-binding transcriptional regulator NtrC</fullName>
    </recommendedName>
    <alternativeName>
        <fullName evidence="14">Nitrogen regulation protein NR(I)</fullName>
    </alternativeName>
    <alternativeName>
        <fullName evidence="15">Nitrogen regulator I</fullName>
    </alternativeName>
</protein>
<dbReference type="Gene3D" id="1.10.8.60">
    <property type="match status" value="1"/>
</dbReference>
<feature type="domain" description="Response regulatory" evidence="20">
    <location>
        <begin position="4"/>
        <end position="118"/>
    </location>
</feature>
<dbReference type="InterPro" id="IPR025662">
    <property type="entry name" value="Sigma_54_int_dom_ATP-bd_1"/>
</dbReference>
<evidence type="ECO:0000259" key="20">
    <source>
        <dbReference type="PROSITE" id="PS50110"/>
    </source>
</evidence>
<keyword evidence="9" id="KW-0805">Transcription regulation</keyword>
<organism evidence="21 22">
    <name type="scientific">Halocynthiibacter styelae</name>
    <dbReference type="NCBI Taxonomy" id="2761955"/>
    <lineage>
        <taxon>Bacteria</taxon>
        <taxon>Pseudomonadati</taxon>
        <taxon>Pseudomonadota</taxon>
        <taxon>Alphaproteobacteria</taxon>
        <taxon>Rhodobacterales</taxon>
        <taxon>Paracoccaceae</taxon>
        <taxon>Halocynthiibacter</taxon>
    </lineage>
</organism>
<evidence type="ECO:0000256" key="1">
    <source>
        <dbReference type="ARBA" id="ARBA00004496"/>
    </source>
</evidence>
<proteinExistence type="predicted"/>
<dbReference type="PROSITE" id="PS00688">
    <property type="entry name" value="SIGMA54_INTERACT_3"/>
    <property type="match status" value="1"/>
</dbReference>
<dbReference type="PANTHER" id="PTHR32071">
    <property type="entry name" value="TRANSCRIPTIONAL REGULATORY PROTEIN"/>
    <property type="match status" value="1"/>
</dbReference>
<dbReference type="SUPFAM" id="SSF52540">
    <property type="entry name" value="P-loop containing nucleoside triphosphate hydrolases"/>
    <property type="match status" value="1"/>
</dbReference>
<dbReference type="Gene3D" id="3.40.50.2300">
    <property type="match status" value="1"/>
</dbReference>
<dbReference type="InterPro" id="IPR009057">
    <property type="entry name" value="Homeodomain-like_sf"/>
</dbReference>
<evidence type="ECO:0000256" key="18">
    <source>
        <dbReference type="SAM" id="MobiDB-lite"/>
    </source>
</evidence>
<dbReference type="InterPro" id="IPR003593">
    <property type="entry name" value="AAA+_ATPase"/>
</dbReference>
<evidence type="ECO:0000313" key="22">
    <source>
        <dbReference type="Proteomes" id="UP000640583"/>
    </source>
</evidence>
<dbReference type="InterPro" id="IPR058031">
    <property type="entry name" value="AAA_lid_NorR"/>
</dbReference>
<evidence type="ECO:0000256" key="3">
    <source>
        <dbReference type="ARBA" id="ARBA00022490"/>
    </source>
</evidence>
<evidence type="ECO:0000256" key="14">
    <source>
        <dbReference type="ARBA" id="ARBA00029881"/>
    </source>
</evidence>
<evidence type="ECO:0000256" key="9">
    <source>
        <dbReference type="ARBA" id="ARBA00023015"/>
    </source>
</evidence>
<comment type="subcellular location">
    <subcellularLocation>
        <location evidence="1">Cytoplasm</location>
    </subcellularLocation>
</comment>
<feature type="domain" description="Sigma-54 factor interaction" evidence="19">
    <location>
        <begin position="156"/>
        <end position="368"/>
    </location>
</feature>
<keyword evidence="3" id="KW-0963">Cytoplasm</keyword>
<dbReference type="GO" id="GO:0006355">
    <property type="term" value="P:regulation of DNA-templated transcription"/>
    <property type="evidence" value="ECO:0007669"/>
    <property type="project" value="InterPro"/>
</dbReference>
<dbReference type="Pfam" id="PF14532">
    <property type="entry name" value="Sigma54_activ_2"/>
    <property type="match status" value="1"/>
</dbReference>
<dbReference type="Pfam" id="PF02954">
    <property type="entry name" value="HTH_8"/>
    <property type="match status" value="1"/>
</dbReference>
<dbReference type="GO" id="GO:0005524">
    <property type="term" value="F:ATP binding"/>
    <property type="evidence" value="ECO:0007669"/>
    <property type="project" value="UniProtKB-KW"/>
</dbReference>
<dbReference type="InterPro" id="IPR002197">
    <property type="entry name" value="HTH_Fis"/>
</dbReference>
<evidence type="ECO:0000256" key="5">
    <source>
        <dbReference type="ARBA" id="ARBA00022553"/>
    </source>
</evidence>
<evidence type="ECO:0000256" key="6">
    <source>
        <dbReference type="ARBA" id="ARBA00022741"/>
    </source>
</evidence>
<gene>
    <name evidence="21" type="ORF">H1D41_01050</name>
</gene>
<dbReference type="PROSITE" id="PS50110">
    <property type="entry name" value="RESPONSE_REGULATORY"/>
    <property type="match status" value="1"/>
</dbReference>
<dbReference type="GO" id="GO:0005737">
    <property type="term" value="C:cytoplasm"/>
    <property type="evidence" value="ECO:0007669"/>
    <property type="project" value="UniProtKB-SubCell"/>
</dbReference>
<feature type="compositionally biased region" description="Polar residues" evidence="18">
    <location>
        <begin position="421"/>
        <end position="431"/>
    </location>
</feature>
<dbReference type="InterPro" id="IPR001789">
    <property type="entry name" value="Sig_transdc_resp-reg_receiver"/>
</dbReference>
<accession>A0A8J7LTV0</accession>
<dbReference type="CDD" id="cd00009">
    <property type="entry name" value="AAA"/>
    <property type="match status" value="1"/>
</dbReference>
<dbReference type="PROSITE" id="PS00675">
    <property type="entry name" value="SIGMA54_INTERACT_1"/>
    <property type="match status" value="1"/>
</dbReference>